<sequence>MTAHPDGDDREVDFSQKLFGRPLRGAREDAPVSSETAGRSEVDVSDDVLTRSEALGALYAGLLGREPDECGFNGYMLAMRNGESLASIVKGMANSPEFLGRHGLVRVGAVELPDLTEIFPTKYVRRHGGRSIFNASQDDDFSWMLRMIDENRYYDHLGIWSPVIDRDKRITAAIAMGLGAESCLELGCFSGPVLSVLADHGVDVCGVELSHIAFILAFPNVLRKLKYGDLLDIAFDRTFDVFVGMDILEHLNPIELPKYVRRIRELIAPDGFALINSPMIGNDDVFGLAFDPYLPEWRQAEEDRFWRHMDCDAKGWPMHGHLVWASPRWWEKLFIEEGLVRDRRLERHVQLLLKDFFEQFPGRRSLFLLRHVDHEPDIAAVEKSLTARIGEALSAP</sequence>
<keyword evidence="4" id="KW-1185">Reference proteome</keyword>
<evidence type="ECO:0000259" key="2">
    <source>
        <dbReference type="Pfam" id="PF13946"/>
    </source>
</evidence>
<gene>
    <name evidence="3" type="ORF">C5689_01880</name>
</gene>
<evidence type="ECO:0000313" key="3">
    <source>
        <dbReference type="EMBL" id="PWB95867.1"/>
    </source>
</evidence>
<evidence type="ECO:0000256" key="1">
    <source>
        <dbReference type="SAM" id="MobiDB-lite"/>
    </source>
</evidence>
<dbReference type="Proteomes" id="UP000245137">
    <property type="component" value="Unassembled WGS sequence"/>
</dbReference>
<dbReference type="AlphaFoldDB" id="A0A2U1SW63"/>
<dbReference type="InterPro" id="IPR029063">
    <property type="entry name" value="SAM-dependent_MTases_sf"/>
</dbReference>
<dbReference type="Pfam" id="PF13489">
    <property type="entry name" value="Methyltransf_23"/>
    <property type="match status" value="1"/>
</dbReference>
<feature type="region of interest" description="Disordered" evidence="1">
    <location>
        <begin position="1"/>
        <end position="43"/>
    </location>
</feature>
<dbReference type="CDD" id="cd02440">
    <property type="entry name" value="AdoMet_MTases"/>
    <property type="match status" value="1"/>
</dbReference>
<dbReference type="SUPFAM" id="SSF53335">
    <property type="entry name" value="S-adenosyl-L-methionine-dependent methyltransferases"/>
    <property type="match status" value="1"/>
</dbReference>
<dbReference type="EMBL" id="PUIV01000001">
    <property type="protein sequence ID" value="PWB95867.1"/>
    <property type="molecule type" value="Genomic_DNA"/>
</dbReference>
<protein>
    <recommendedName>
        <fullName evidence="2">DUF4214 domain-containing protein</fullName>
    </recommendedName>
</protein>
<proteinExistence type="predicted"/>
<dbReference type="Pfam" id="PF13946">
    <property type="entry name" value="DUF4214"/>
    <property type="match status" value="1"/>
</dbReference>
<name>A0A2U1SW63_METSR</name>
<reference evidence="3 4" key="1">
    <citation type="journal article" date="2018" name="Appl. Microbiol. Biotechnol.">
        <title>Co-cultivation of the strictly anaerobic methanogen Methanosarcina barkeri with aerobic methanotrophs in an oxygen-limited membrane bioreactor.</title>
        <authorList>
            <person name="In 't Zandt M.H."/>
            <person name="van den Bosch T.J.M."/>
            <person name="Rijkers R."/>
            <person name="van Kessel M.A.H.J."/>
            <person name="Jetten M.S.M."/>
            <person name="Welte C.U."/>
        </authorList>
    </citation>
    <scope>NUCLEOTIDE SEQUENCE [LARGE SCALE GENOMIC DNA]</scope>
    <source>
        <strain evidence="3 4">DSM 17706</strain>
    </source>
</reference>
<dbReference type="InterPro" id="IPR025282">
    <property type="entry name" value="DUF4214"/>
</dbReference>
<organism evidence="3 4">
    <name type="scientific">Methylosinus sporium</name>
    <dbReference type="NCBI Taxonomy" id="428"/>
    <lineage>
        <taxon>Bacteria</taxon>
        <taxon>Pseudomonadati</taxon>
        <taxon>Pseudomonadota</taxon>
        <taxon>Alphaproteobacteria</taxon>
        <taxon>Hyphomicrobiales</taxon>
        <taxon>Methylocystaceae</taxon>
        <taxon>Methylosinus</taxon>
    </lineage>
</organism>
<dbReference type="RefSeq" id="WP_108915538.1">
    <property type="nucleotide sequence ID" value="NZ_CP189553.1"/>
</dbReference>
<dbReference type="Gene3D" id="3.40.50.150">
    <property type="entry name" value="Vaccinia Virus protein VP39"/>
    <property type="match status" value="1"/>
</dbReference>
<feature type="domain" description="DUF4214" evidence="2">
    <location>
        <begin position="56"/>
        <end position="100"/>
    </location>
</feature>
<accession>A0A2U1SW63</accession>
<comment type="caution">
    <text evidence="3">The sequence shown here is derived from an EMBL/GenBank/DDBJ whole genome shotgun (WGS) entry which is preliminary data.</text>
</comment>
<evidence type="ECO:0000313" key="4">
    <source>
        <dbReference type="Proteomes" id="UP000245137"/>
    </source>
</evidence>